<dbReference type="PROSITE" id="PS01124">
    <property type="entry name" value="HTH_ARAC_FAMILY_2"/>
    <property type="match status" value="1"/>
</dbReference>
<proteinExistence type="predicted"/>
<dbReference type="SUPFAM" id="SSF52317">
    <property type="entry name" value="Class I glutamine amidotransferase-like"/>
    <property type="match status" value="1"/>
</dbReference>
<dbReference type="InterPro" id="IPR052158">
    <property type="entry name" value="INH-QAR"/>
</dbReference>
<sequence length="351" mass="39429">MFYTAIDEPLRFAFLMVEDMSFMSLASATEPLRAANRLLGREAYVWDFCSPEGEAVRASNGVVFPAGRVDMDRAHAVILCGGGRVPPELERPYLAVLRRAARRGLAVGSLSTATHLLARAGLLDGYRCTIHWENRSAFEEDFPEIEISSALYEIDRSRLTCSGGTASMDMMLHIISDRDSVDLARAVANQFHHERIRASSEDQQGGRLQQIGALPQPMQRVIRAMQENMETPLGVEDLARIAGLSARQLERQFGAHLDISPARFYLSLRLERARELLIYTDQPVINIAVAVGFTSASHLSKRFREFFQMRPTDVRKRAQLRRQPEAEQLRIPVSLQRPEPAEADRIGRIGI</sequence>
<dbReference type="SMART" id="SM00342">
    <property type="entry name" value="HTH_ARAC"/>
    <property type="match status" value="1"/>
</dbReference>
<protein>
    <submittedName>
        <fullName evidence="4">GlxA family transcriptional regulator</fullName>
    </submittedName>
</protein>
<keyword evidence="2" id="KW-0804">Transcription</keyword>
<dbReference type="SUPFAM" id="SSF46689">
    <property type="entry name" value="Homeodomain-like"/>
    <property type="match status" value="2"/>
</dbReference>
<dbReference type="InterPro" id="IPR002818">
    <property type="entry name" value="DJ-1/PfpI"/>
</dbReference>
<feature type="domain" description="HTH araC/xylS-type" evidence="3">
    <location>
        <begin position="219"/>
        <end position="317"/>
    </location>
</feature>
<name>A0ABT7F6F3_9RHOB</name>
<comment type="caution">
    <text evidence="4">The sequence shown here is derived from an EMBL/GenBank/DDBJ whole genome shotgun (WGS) entry which is preliminary data.</text>
</comment>
<gene>
    <name evidence="4" type="ORF">QO033_21115</name>
</gene>
<organism evidence="4 5">
    <name type="scientific">Pseudodonghicola flavimaris</name>
    <dbReference type="NCBI Taxonomy" id="3050036"/>
    <lineage>
        <taxon>Bacteria</taxon>
        <taxon>Pseudomonadati</taxon>
        <taxon>Pseudomonadota</taxon>
        <taxon>Alphaproteobacteria</taxon>
        <taxon>Rhodobacterales</taxon>
        <taxon>Paracoccaceae</taxon>
        <taxon>Pseudodonghicola</taxon>
    </lineage>
</organism>
<dbReference type="Pfam" id="PF12833">
    <property type="entry name" value="HTH_18"/>
    <property type="match status" value="1"/>
</dbReference>
<dbReference type="RefSeq" id="WP_284482883.1">
    <property type="nucleotide sequence ID" value="NZ_JASNJD010000022.1"/>
</dbReference>
<evidence type="ECO:0000259" key="3">
    <source>
        <dbReference type="PROSITE" id="PS01124"/>
    </source>
</evidence>
<dbReference type="Gene3D" id="3.40.50.880">
    <property type="match status" value="1"/>
</dbReference>
<dbReference type="CDD" id="cd03136">
    <property type="entry name" value="GATase1_AraC_ArgR_like"/>
    <property type="match status" value="1"/>
</dbReference>
<dbReference type="Proteomes" id="UP001243757">
    <property type="component" value="Unassembled WGS sequence"/>
</dbReference>
<evidence type="ECO:0000256" key="1">
    <source>
        <dbReference type="ARBA" id="ARBA00023015"/>
    </source>
</evidence>
<evidence type="ECO:0000313" key="4">
    <source>
        <dbReference type="EMBL" id="MDK3020191.1"/>
    </source>
</evidence>
<dbReference type="Gene3D" id="1.10.10.60">
    <property type="entry name" value="Homeodomain-like"/>
    <property type="match status" value="2"/>
</dbReference>
<keyword evidence="5" id="KW-1185">Reference proteome</keyword>
<dbReference type="InterPro" id="IPR018060">
    <property type="entry name" value="HTH_AraC"/>
</dbReference>
<dbReference type="Pfam" id="PF01965">
    <property type="entry name" value="DJ-1_PfpI"/>
    <property type="match status" value="1"/>
</dbReference>
<keyword evidence="1" id="KW-0805">Transcription regulation</keyword>
<dbReference type="PANTHER" id="PTHR43130">
    <property type="entry name" value="ARAC-FAMILY TRANSCRIPTIONAL REGULATOR"/>
    <property type="match status" value="1"/>
</dbReference>
<reference evidence="4 5" key="1">
    <citation type="submission" date="2023-05" db="EMBL/GenBank/DDBJ databases">
        <title>Pseudodonghicola sp. nov.</title>
        <authorList>
            <person name="Huang J."/>
        </authorList>
    </citation>
    <scope>NUCLEOTIDE SEQUENCE [LARGE SCALE GENOMIC DNA]</scope>
    <source>
        <strain evidence="4 5">IC7</strain>
    </source>
</reference>
<dbReference type="InterPro" id="IPR009057">
    <property type="entry name" value="Homeodomain-like_sf"/>
</dbReference>
<accession>A0ABT7F6F3</accession>
<evidence type="ECO:0000256" key="2">
    <source>
        <dbReference type="ARBA" id="ARBA00023163"/>
    </source>
</evidence>
<evidence type="ECO:0000313" key="5">
    <source>
        <dbReference type="Proteomes" id="UP001243757"/>
    </source>
</evidence>
<dbReference type="PANTHER" id="PTHR43130:SF3">
    <property type="entry name" value="HTH-TYPE TRANSCRIPTIONAL REGULATOR RV1931C"/>
    <property type="match status" value="1"/>
</dbReference>
<dbReference type="EMBL" id="JASNJD010000022">
    <property type="protein sequence ID" value="MDK3020191.1"/>
    <property type="molecule type" value="Genomic_DNA"/>
</dbReference>
<dbReference type="InterPro" id="IPR029062">
    <property type="entry name" value="Class_I_gatase-like"/>
</dbReference>